<reference evidence="5 6" key="1">
    <citation type="submission" date="2014-11" db="EMBL/GenBank/DDBJ databases">
        <authorList>
            <person name="Wibberg Daniel"/>
        </authorList>
    </citation>
    <scope>NUCLEOTIDE SEQUENCE [LARGE SCALE GENOMIC DNA]</scope>
    <source>
        <strain evidence="5">Rhizoctonia solani AG1-IB 7/3/14</strain>
    </source>
</reference>
<feature type="domain" description="HAM1-like C-terminal" evidence="3">
    <location>
        <begin position="1352"/>
        <end position="1493"/>
    </location>
</feature>
<dbReference type="EMBL" id="LN679105">
    <property type="protein sequence ID" value="CEL61665.1"/>
    <property type="molecule type" value="Genomic_DNA"/>
</dbReference>
<evidence type="ECO:0000256" key="2">
    <source>
        <dbReference type="SAM" id="Phobius"/>
    </source>
</evidence>
<keyword evidence="2" id="KW-0472">Membrane</keyword>
<feature type="region of interest" description="Disordered" evidence="1">
    <location>
        <begin position="76"/>
        <end position="102"/>
    </location>
</feature>
<accession>A0A0B7FVF1</accession>
<dbReference type="STRING" id="1108050.A0A0B7FVF1"/>
<dbReference type="PANTHER" id="PTHR31138:SF1">
    <property type="entry name" value="PDZ DOMAIN-CONTAINING PROTEIN"/>
    <property type="match status" value="1"/>
</dbReference>
<feature type="region of interest" description="Disordered" evidence="1">
    <location>
        <begin position="144"/>
        <end position="228"/>
    </location>
</feature>
<dbReference type="Pfam" id="PF19343">
    <property type="entry name" value="HAM1_N"/>
    <property type="match status" value="1"/>
</dbReference>
<evidence type="ECO:0000259" key="4">
    <source>
        <dbReference type="Pfam" id="PF19343"/>
    </source>
</evidence>
<name>A0A0B7FVF1_THACB</name>
<evidence type="ECO:0000313" key="6">
    <source>
        <dbReference type="Proteomes" id="UP000059188"/>
    </source>
</evidence>
<evidence type="ECO:0000313" key="5">
    <source>
        <dbReference type="EMBL" id="CEL61665.1"/>
    </source>
</evidence>
<dbReference type="PANTHER" id="PTHR31138">
    <property type="entry name" value="CHROMOSOME 19, WHOLE GENOME SHOTGUN SEQUENCE"/>
    <property type="match status" value="1"/>
</dbReference>
<feature type="compositionally biased region" description="Polar residues" evidence="1">
    <location>
        <begin position="76"/>
        <end position="91"/>
    </location>
</feature>
<feature type="region of interest" description="Disordered" evidence="1">
    <location>
        <begin position="939"/>
        <end position="971"/>
    </location>
</feature>
<feature type="compositionally biased region" description="Basic and acidic residues" evidence="1">
    <location>
        <begin position="860"/>
        <end position="871"/>
    </location>
</feature>
<dbReference type="OrthoDB" id="19394at2759"/>
<feature type="domain" description="HAM1-like N-terminal" evidence="4">
    <location>
        <begin position="690"/>
        <end position="1339"/>
    </location>
</feature>
<feature type="compositionally biased region" description="Low complexity" evidence="1">
    <location>
        <begin position="92"/>
        <end position="102"/>
    </location>
</feature>
<dbReference type="Proteomes" id="UP000059188">
    <property type="component" value="Unassembled WGS sequence"/>
</dbReference>
<feature type="compositionally biased region" description="Low complexity" evidence="1">
    <location>
        <begin position="464"/>
        <end position="483"/>
    </location>
</feature>
<evidence type="ECO:0000259" key="3">
    <source>
        <dbReference type="Pfam" id="PF14613"/>
    </source>
</evidence>
<keyword evidence="2" id="KW-1133">Transmembrane helix</keyword>
<protein>
    <submittedName>
        <fullName evidence="5">Uncharacterized protein</fullName>
    </submittedName>
</protein>
<keyword evidence="6" id="KW-1185">Reference proteome</keyword>
<feature type="compositionally biased region" description="Polar residues" evidence="1">
    <location>
        <begin position="591"/>
        <end position="608"/>
    </location>
</feature>
<proteinExistence type="predicted"/>
<feature type="region of interest" description="Disordered" evidence="1">
    <location>
        <begin position="1"/>
        <end position="36"/>
    </location>
</feature>
<feature type="compositionally biased region" description="Basic and acidic residues" evidence="1">
    <location>
        <begin position="939"/>
        <end position="959"/>
    </location>
</feature>
<feature type="compositionally biased region" description="Basic and acidic residues" evidence="1">
    <location>
        <begin position="213"/>
        <end position="223"/>
    </location>
</feature>
<feature type="region of interest" description="Disordered" evidence="1">
    <location>
        <begin position="584"/>
        <end position="608"/>
    </location>
</feature>
<feature type="transmembrane region" description="Helical" evidence="2">
    <location>
        <begin position="115"/>
        <end position="142"/>
    </location>
</feature>
<gene>
    <name evidence="5" type="ORF">RSOLAG1IB_04415</name>
</gene>
<dbReference type="InterPro" id="IPR027842">
    <property type="entry name" value="HAM1-like_C"/>
</dbReference>
<dbReference type="Gene3D" id="3.15.10.10">
    <property type="entry name" value="Bactericidal permeability-increasing protein, domain 1"/>
    <property type="match status" value="1"/>
</dbReference>
<keyword evidence="2" id="KW-0812">Transmembrane</keyword>
<feature type="region of interest" description="Disordered" evidence="1">
    <location>
        <begin position="855"/>
        <end position="922"/>
    </location>
</feature>
<dbReference type="InterPro" id="IPR045967">
    <property type="entry name" value="HAM1-like_N"/>
</dbReference>
<feature type="region of interest" description="Disordered" evidence="1">
    <location>
        <begin position="464"/>
        <end position="486"/>
    </location>
</feature>
<sequence length="1493" mass="163274">MPSLPELGSHLPIPLSVPSRRQLPEPDVNTGNAGPVKTATAPVSISYTATIVPTATTATYSAVNSHSLVMASTVQPGTNAKSATPTLGTTASGSTDDQSSGQSTVEKLFTPAGGLFAVGIVIIGLAVLTLLTCAIVTIRCTLRNRRRSRTRSRAQSFTEKNVPRRKISSDRASEFWSAGANEPTRRWTRWGDVPAGGTDPQKDGQRPPTRPVRSGETEVDLRAPGRVHFTPSVAMSDYTGLSVDAQPHGSARSSGANMDTIMANSASTNSEAALPKPVVAGPTNRHLSTATKFTTYTLDQDPFAASPIMPMPNTAKPLLSPAHAMTFPLYTPNTPHTSGNPFADSSPQFAANFSSSPSNVATLGSSNILGLTSSPSSTPYVLAETTTALQTPTSGVMYKSGVDSLILDPFAYDTGVRSRASTLGGTPHLDSFPSPGVTWTNVNLGVASPPALHIERTSPGIQASPLSSYLSSPSPRSDSHLASPAPTFQTFQPSVISLTPPQPPLPVLQSDVTQVLTSLRRRMSDSTMATRLSQQTDYQYRPTLGAISDNDERSSSFFMYNSPGSPSRPVSLPFVPRLRLSTPAEPEMHQMQPTRTGSAAAQDASSVYSSPVSMVDGYHQGSGAHSELRFGSGTQAGSTSVGYGSASGLGLSISGSGPGGSPALSNSFTQTPLFEMSLPQATKDTSAHPGANSVTEPTNREVMQADVDRKMRFYGVIEAFRQGKLPDNHQIDETLKYVNTHSPVDTNALSPEGKNLIQDTRDIIETARLIVAQKNADELFQNFVYHTEGTDFTRAKQDGEIVPVKKDDAERDRQEAVKHLRTLLTLFATNSEARKLLSDFGIIGRDLFARGASKALDSTRPTEEQLAHVDDAAPSDQWQSADGKTAGPNETPVLQVKNPAGNGDIQHHPHEGTTVGYNDGTRKDLQGVQADAQALKQEGLQKKEQAKAEGDAHARDVQSRVEGVPDEEKGEVAKKSLREKILGVRDRVPQEHKDRANEQYDKTRDFLRDEFPEERRDQFIYRMKKVIVECQKHDDYQASIKWFLSAIETYHGHSRTVASTGQNSAQNVTSDPTLRLATRELRTLLERFANGQSMEPILQATGDLWDAAQKDEGLRAWFRKLDDYVRKVLLEPGYVLQPQCNDRGREIREEGRQYFDQKYKPHKDNLFNSIQRWFNAMGEDPLNKRFGEDWKRLTRDLLFDSTGKLTFKPTLWSDIRRVILPAIIDQIGYIPIPRVEYTDNQLDLVIENLTLQGKNLFPNVVEVEAHNYIKFSPYNAIEDEQVHDLTLSFGHVQADMRDVAFYFNKKTGMPKLKDSGLADVLLGGEGMSAKVHIKSAPAKDKSSVFYVKDVRVKIDSLKFSIRDSKHDALYKIVKPIATGAIKKQIAKAIEGAIRTGLEYVDEQLVATRDRMNDAQATGEKSRTEVLKEMFERKKDEASSKASKTDSQFKIVSKRDSVLIPNAGHESGWINKQADREAAVKEGEGWKSKAFTIV</sequence>
<evidence type="ECO:0000256" key="1">
    <source>
        <dbReference type="SAM" id="MobiDB-lite"/>
    </source>
</evidence>
<organism evidence="5 6">
    <name type="scientific">Thanatephorus cucumeris (strain AG1-IB / isolate 7/3/14)</name>
    <name type="common">Lettuce bottom rot fungus</name>
    <name type="synonym">Rhizoctonia solani</name>
    <dbReference type="NCBI Taxonomy" id="1108050"/>
    <lineage>
        <taxon>Eukaryota</taxon>
        <taxon>Fungi</taxon>
        <taxon>Dikarya</taxon>
        <taxon>Basidiomycota</taxon>
        <taxon>Agaricomycotina</taxon>
        <taxon>Agaricomycetes</taxon>
        <taxon>Cantharellales</taxon>
        <taxon>Ceratobasidiaceae</taxon>
        <taxon>Rhizoctonia</taxon>
        <taxon>Rhizoctonia solani AG-1</taxon>
    </lineage>
</organism>
<dbReference type="Pfam" id="PF14613">
    <property type="entry name" value="HAM1_C"/>
    <property type="match status" value="1"/>
</dbReference>